<reference evidence="3" key="1">
    <citation type="submission" date="2016-10" db="EMBL/GenBank/DDBJ databases">
        <authorList>
            <person name="Varghese N."/>
            <person name="Submissions S."/>
        </authorList>
    </citation>
    <scope>NUCLEOTIDE SEQUENCE [LARGE SCALE GENOMIC DNA]</scope>
    <source>
        <strain evidence="3">LMG 26031</strain>
    </source>
</reference>
<organism evidence="2 3">
    <name type="scientific">Paraburkholderia diazotrophica</name>
    <dbReference type="NCBI Taxonomy" id="667676"/>
    <lineage>
        <taxon>Bacteria</taxon>
        <taxon>Pseudomonadati</taxon>
        <taxon>Pseudomonadota</taxon>
        <taxon>Betaproteobacteria</taxon>
        <taxon>Burkholderiales</taxon>
        <taxon>Burkholderiaceae</taxon>
        <taxon>Paraburkholderia</taxon>
    </lineage>
</organism>
<keyword evidence="1" id="KW-0472">Membrane</keyword>
<sequence length="61" mass="6677">MTYPWSGHFPATLPGVTARGRWAGTTDDQRFVIVFGVIVLMVMASATTRAVLPRSVEIEVI</sequence>
<dbReference type="Proteomes" id="UP000198866">
    <property type="component" value="Unassembled WGS sequence"/>
</dbReference>
<dbReference type="AlphaFoldDB" id="A0A1H7DBA0"/>
<name>A0A1H7DBA0_9BURK</name>
<evidence type="ECO:0000313" key="3">
    <source>
        <dbReference type="Proteomes" id="UP000198866"/>
    </source>
</evidence>
<evidence type="ECO:0000256" key="1">
    <source>
        <dbReference type="SAM" id="Phobius"/>
    </source>
</evidence>
<dbReference type="EMBL" id="FNYE01000028">
    <property type="protein sequence ID" value="SEJ98996.1"/>
    <property type="molecule type" value="Genomic_DNA"/>
</dbReference>
<keyword evidence="1" id="KW-1133">Transmembrane helix</keyword>
<protein>
    <submittedName>
        <fullName evidence="2">Uncharacterized protein</fullName>
    </submittedName>
</protein>
<keyword evidence="1" id="KW-0812">Transmembrane</keyword>
<feature type="transmembrane region" description="Helical" evidence="1">
    <location>
        <begin position="31"/>
        <end position="52"/>
    </location>
</feature>
<gene>
    <name evidence="2" type="ORF">SAMN05192539_102819</name>
</gene>
<proteinExistence type="predicted"/>
<keyword evidence="3" id="KW-1185">Reference proteome</keyword>
<accession>A0A1H7DBA0</accession>
<evidence type="ECO:0000313" key="2">
    <source>
        <dbReference type="EMBL" id="SEJ98996.1"/>
    </source>
</evidence>